<evidence type="ECO:0000256" key="5">
    <source>
        <dbReference type="SAM" id="MobiDB-lite"/>
    </source>
</evidence>
<dbReference type="SMART" id="SM00088">
    <property type="entry name" value="PINT"/>
    <property type="match status" value="1"/>
</dbReference>
<evidence type="ECO:0000256" key="1">
    <source>
        <dbReference type="ARBA" id="ARBA00022490"/>
    </source>
</evidence>
<dbReference type="InterPro" id="IPR027516">
    <property type="entry name" value="EIF3C"/>
</dbReference>
<dbReference type="PANTHER" id="PTHR13937:SF0">
    <property type="entry name" value="EUKARYOTIC TRANSLATION INITIATION FACTOR 3 SUBUNIT C-RELATED"/>
    <property type="match status" value="1"/>
</dbReference>
<gene>
    <name evidence="7" type="ORF">OXX778_LOCUS15107</name>
</gene>
<dbReference type="GO" id="GO:0001732">
    <property type="term" value="P:formation of cytoplasmic translation initiation complex"/>
    <property type="evidence" value="ECO:0007669"/>
    <property type="project" value="UniProtKB-UniRule"/>
</dbReference>
<dbReference type="GO" id="GO:0031369">
    <property type="term" value="F:translation initiation factor binding"/>
    <property type="evidence" value="ECO:0007669"/>
    <property type="project" value="InterPro"/>
</dbReference>
<dbReference type="InterPro" id="IPR036390">
    <property type="entry name" value="WH_DNA-bd_sf"/>
</dbReference>
<dbReference type="GO" id="GO:0016282">
    <property type="term" value="C:eukaryotic 43S preinitiation complex"/>
    <property type="evidence" value="ECO:0007669"/>
    <property type="project" value="UniProtKB-UniRule"/>
</dbReference>
<dbReference type="InterPro" id="IPR008905">
    <property type="entry name" value="EIF3C_N_dom"/>
</dbReference>
<feature type="compositionally biased region" description="Basic and acidic residues" evidence="5">
    <location>
        <begin position="155"/>
        <end position="182"/>
    </location>
</feature>
<dbReference type="InterPro" id="IPR000717">
    <property type="entry name" value="PCI_dom"/>
</dbReference>
<dbReference type="EMBL" id="CAJNOC010003254">
    <property type="protein sequence ID" value="CAF0974723.1"/>
    <property type="molecule type" value="Genomic_DNA"/>
</dbReference>
<comment type="similarity">
    <text evidence="4">Belongs to the eIF-3 subunit C family.</text>
</comment>
<proteinExistence type="inferred from homology"/>
<dbReference type="GO" id="GO:0003723">
    <property type="term" value="F:RNA binding"/>
    <property type="evidence" value="ECO:0007669"/>
    <property type="project" value="InterPro"/>
</dbReference>
<dbReference type="Pfam" id="PF26569">
    <property type="entry name" value="EIF3CL_C"/>
    <property type="match status" value="1"/>
</dbReference>
<organism evidence="7 8">
    <name type="scientific">Brachionus calyciflorus</name>
    <dbReference type="NCBI Taxonomy" id="104777"/>
    <lineage>
        <taxon>Eukaryota</taxon>
        <taxon>Metazoa</taxon>
        <taxon>Spiralia</taxon>
        <taxon>Gnathifera</taxon>
        <taxon>Rotifera</taxon>
        <taxon>Eurotatoria</taxon>
        <taxon>Monogononta</taxon>
        <taxon>Pseudotrocha</taxon>
        <taxon>Ploima</taxon>
        <taxon>Brachionidae</taxon>
        <taxon>Brachionus</taxon>
    </lineage>
</organism>
<dbReference type="HAMAP" id="MF_03002">
    <property type="entry name" value="eIF3c"/>
    <property type="match status" value="1"/>
</dbReference>
<feature type="domain" description="PCI" evidence="6">
    <location>
        <begin position="619"/>
        <end position="795"/>
    </location>
</feature>
<dbReference type="AlphaFoldDB" id="A0A814EQX5"/>
<sequence>MSRFFGHSSSSESETESENEIVEVQKPRQQIHTFESDEEDKRQRVVLPEREKRVEEINALVRQLKNAKKIKDVVKSNQSFEELIKSYDKCKKIIEKEGHLKHYIRAIAELENFVNELWADAAWKSSASKPNSTALTKLRQRIRKYNKDFEAEITDFKAHPESYPEEEKVAGAKESESEKSSEEESESEEGSESESEDEEPKAKPSKVKVAKDEDSDSESDWSMSDETTSDEDIDYDQGDSWKAFLKDKTTEKVSKKEKEKPRKTKEKVIVETDEETEKPKIERKLFGKDDEINPTSVLNKLNEIISSRGRKGTDRFEQLELLKELRNISRLHNVGPALDFKIIFNQMAISFDYNTRVSACMKADTFHECLRMLDEMINILVDNQNIEVNETVLDEEENVTDKTKPYKIRGCVLTMADRMHEEFIKILQQCDAHGTEYVERLKDEPKLSALIDKLQSYLEVKGSTQELCRVYLRKVENIYYKYDKDNEKKSAELVDRLCKYIYTNDSTDRLRAKAMLCHIYHNALHDRWFEARDLILMSHLQESIDNSDIPLQILYNRTMVQVGLCAFRVGNIKEAHSALLDIQVGNRAKELLAQGVMVQRNVEKTKEQEIKERQRLIPFHMHINLELIECVYLVSAMLIEIPYMSSRDFETKKRLISKQFHYQLKSSERQPVVGPPENMREHVVAASRSMKKGDWKACTEFLINEKMNAKVWGLMPQSDKVQQMLREKVKEESLRTYLFRFSSVYESISIESLAEMFELPRSFVYSVISKMIINEELMASLDEPTQTVVMHRTEPTKLQTLALQLSEKITNLMDQTERMVQIRGGEMGAFLNRNQQGQQNQQSQQSKGQGYKQQRGQRGGQQQQQQHQQQKEAHKNY</sequence>
<feature type="compositionally biased region" description="Acidic residues" evidence="5">
    <location>
        <begin position="227"/>
        <end position="236"/>
    </location>
</feature>
<keyword evidence="8" id="KW-1185">Reference proteome</keyword>
<dbReference type="Pfam" id="PF01399">
    <property type="entry name" value="PCI"/>
    <property type="match status" value="1"/>
</dbReference>
<dbReference type="GO" id="GO:0005852">
    <property type="term" value="C:eukaryotic translation initiation factor 3 complex"/>
    <property type="evidence" value="ECO:0007669"/>
    <property type="project" value="UniProtKB-UniRule"/>
</dbReference>
<reference evidence="7" key="1">
    <citation type="submission" date="2021-02" db="EMBL/GenBank/DDBJ databases">
        <authorList>
            <person name="Nowell W R."/>
        </authorList>
    </citation>
    <scope>NUCLEOTIDE SEQUENCE</scope>
    <source>
        <strain evidence="7">Ploen Becks lab</strain>
    </source>
</reference>
<dbReference type="OrthoDB" id="29647at2759"/>
<dbReference type="PANTHER" id="PTHR13937">
    <property type="entry name" value="EUKARYOTIC TRANSLATION INITATION FACTOR 3, SUBUNIT 8 EIF3S8 -RELATED"/>
    <property type="match status" value="1"/>
</dbReference>
<comment type="subunit">
    <text evidence="4">Component of the eukaryotic translation initiation factor 3 (eIF-3) complex.</text>
</comment>
<dbReference type="GO" id="GO:0033290">
    <property type="term" value="C:eukaryotic 48S preinitiation complex"/>
    <property type="evidence" value="ECO:0007669"/>
    <property type="project" value="UniProtKB-UniRule"/>
</dbReference>
<evidence type="ECO:0000259" key="6">
    <source>
        <dbReference type="PROSITE" id="PS50250"/>
    </source>
</evidence>
<evidence type="ECO:0000313" key="8">
    <source>
        <dbReference type="Proteomes" id="UP000663879"/>
    </source>
</evidence>
<dbReference type="SUPFAM" id="SSF46785">
    <property type="entry name" value="Winged helix' DNA-binding domain"/>
    <property type="match status" value="1"/>
</dbReference>
<name>A0A814EQX5_9BILA</name>
<comment type="caution">
    <text evidence="7">The sequence shown here is derived from an EMBL/GenBank/DDBJ whole genome shotgun (WGS) entry which is preliminary data.</text>
</comment>
<dbReference type="GO" id="GO:0003743">
    <property type="term" value="F:translation initiation factor activity"/>
    <property type="evidence" value="ECO:0007669"/>
    <property type="project" value="UniProtKB-UniRule"/>
</dbReference>
<evidence type="ECO:0000313" key="7">
    <source>
        <dbReference type="EMBL" id="CAF0974723.1"/>
    </source>
</evidence>
<evidence type="ECO:0000256" key="4">
    <source>
        <dbReference type="HAMAP-Rule" id="MF_03002"/>
    </source>
</evidence>
<dbReference type="Gene3D" id="1.25.40.570">
    <property type="match status" value="1"/>
</dbReference>
<feature type="compositionally biased region" description="Acidic residues" evidence="5">
    <location>
        <begin position="183"/>
        <end position="199"/>
    </location>
</feature>
<dbReference type="PROSITE" id="PS50250">
    <property type="entry name" value="PCI"/>
    <property type="match status" value="1"/>
</dbReference>
<dbReference type="Pfam" id="PF05470">
    <property type="entry name" value="eIF-3c_N"/>
    <property type="match status" value="1"/>
</dbReference>
<keyword evidence="3 4" id="KW-0648">Protein biosynthesis</keyword>
<feature type="region of interest" description="Disordered" evidence="5">
    <location>
        <begin position="155"/>
        <end position="236"/>
    </location>
</feature>
<keyword evidence="2 4" id="KW-0396">Initiation factor</keyword>
<protein>
    <recommendedName>
        <fullName evidence="4">Eukaryotic translation initiation factor 3 subunit C</fullName>
        <shortName evidence="4">eIF3c</shortName>
    </recommendedName>
    <alternativeName>
        <fullName evidence="4">Eukaryotic translation initiation factor 3 subunit 8</fullName>
    </alternativeName>
</protein>
<comment type="subcellular location">
    <subcellularLocation>
        <location evidence="4">Cytoplasm</location>
    </subcellularLocation>
</comment>
<feature type="region of interest" description="Disordered" evidence="5">
    <location>
        <begin position="834"/>
        <end position="877"/>
    </location>
</feature>
<accession>A0A814EQX5</accession>
<evidence type="ECO:0000256" key="3">
    <source>
        <dbReference type="ARBA" id="ARBA00022917"/>
    </source>
</evidence>
<keyword evidence="1 4" id="KW-0963">Cytoplasm</keyword>
<feature type="compositionally biased region" description="Low complexity" evidence="5">
    <location>
        <begin position="834"/>
        <end position="868"/>
    </location>
</feature>
<dbReference type="Proteomes" id="UP000663879">
    <property type="component" value="Unassembled WGS sequence"/>
</dbReference>
<evidence type="ECO:0000256" key="2">
    <source>
        <dbReference type="ARBA" id="ARBA00022540"/>
    </source>
</evidence>
<comment type="function">
    <text evidence="4">Component of the eukaryotic translation initiation factor 3 (eIF-3) complex, which is involved in protein synthesis of a specialized repertoire of mRNAs and, together with other initiation factors, stimulates binding of mRNA and methionyl-tRNAi to the 40S ribosome. The eIF-3 complex specifically targets and initiates translation of a subset of mRNAs involved in cell proliferation.</text>
</comment>
<dbReference type="InterPro" id="IPR058999">
    <property type="entry name" value="EIF3CL_C"/>
</dbReference>
<feature type="region of interest" description="Disordered" evidence="5">
    <location>
        <begin position="1"/>
        <end position="45"/>
    </location>
</feature>